<feature type="domain" description="Glycosyl hydrolase family 32 N-terminal" evidence="10">
    <location>
        <begin position="31"/>
        <end position="336"/>
    </location>
</feature>
<dbReference type="CDD" id="cd08996">
    <property type="entry name" value="GH32_FFase"/>
    <property type="match status" value="1"/>
</dbReference>
<dbReference type="Gene3D" id="2.115.10.20">
    <property type="entry name" value="Glycosyl hydrolase domain, family 43"/>
    <property type="match status" value="1"/>
</dbReference>
<dbReference type="GO" id="GO:0004564">
    <property type="term" value="F:beta-fructofuranosidase activity"/>
    <property type="evidence" value="ECO:0007669"/>
    <property type="project" value="UniProtKB-EC"/>
</dbReference>
<dbReference type="SUPFAM" id="SSF75005">
    <property type="entry name" value="Arabinanase/levansucrase/invertase"/>
    <property type="match status" value="1"/>
</dbReference>
<dbReference type="UniPathway" id="UPA00238"/>
<dbReference type="eggNOG" id="COG1621">
    <property type="taxonomic scope" value="Bacteria"/>
</dbReference>
<dbReference type="PATRIC" id="fig|1139996.3.peg.709"/>
<dbReference type="Proteomes" id="UP000014136">
    <property type="component" value="Unassembled WGS sequence"/>
</dbReference>
<reference evidence="12 13" key="1">
    <citation type="submission" date="2013-03" db="EMBL/GenBank/DDBJ databases">
        <title>The Genome Sequence of Enterococcus saccharolyticus ATCC_43076 (Illumina only assembly).</title>
        <authorList>
            <consortium name="The Broad Institute Genomics Platform"/>
            <consortium name="The Broad Institute Genome Sequencing Center for Infectious Disease"/>
            <person name="Earl A."/>
            <person name="Russ C."/>
            <person name="Gilmore M."/>
            <person name="Surin D."/>
            <person name="Walker B."/>
            <person name="Young S."/>
            <person name="Zeng Q."/>
            <person name="Gargeya S."/>
            <person name="Fitzgerald M."/>
            <person name="Haas B."/>
            <person name="Abouelleil A."/>
            <person name="Allen A.W."/>
            <person name="Alvarado L."/>
            <person name="Arachchi H.M."/>
            <person name="Berlin A.M."/>
            <person name="Chapman S.B."/>
            <person name="Gainer-Dewar J."/>
            <person name="Goldberg J."/>
            <person name="Griggs A."/>
            <person name="Gujja S."/>
            <person name="Hansen M."/>
            <person name="Howarth C."/>
            <person name="Imamovic A."/>
            <person name="Ireland A."/>
            <person name="Larimer J."/>
            <person name="McCowan C."/>
            <person name="Murphy C."/>
            <person name="Pearson M."/>
            <person name="Poon T.W."/>
            <person name="Priest M."/>
            <person name="Roberts A."/>
            <person name="Saif S."/>
            <person name="Shea T."/>
            <person name="Sisk P."/>
            <person name="Sykes S."/>
            <person name="Wortman J."/>
            <person name="Nusbaum C."/>
            <person name="Birren B."/>
        </authorList>
    </citation>
    <scope>NUCLEOTIDE SEQUENCE [LARGE SCALE GENOMIC DNA]</scope>
    <source>
        <strain evidence="12 13">ATCC 43076</strain>
    </source>
</reference>
<evidence type="ECO:0000256" key="9">
    <source>
        <dbReference type="RuleBase" id="RU365015"/>
    </source>
</evidence>
<dbReference type="Pfam" id="PF08244">
    <property type="entry name" value="Glyco_hydro_32C"/>
    <property type="match status" value="1"/>
</dbReference>
<dbReference type="InterPro" id="IPR051214">
    <property type="entry name" value="GH32_Enzymes"/>
</dbReference>
<keyword evidence="9" id="KW-0963">Cytoplasm</keyword>
<evidence type="ECO:0000256" key="1">
    <source>
        <dbReference type="ARBA" id="ARBA00004914"/>
    </source>
</evidence>
<comment type="similarity">
    <text evidence="2 8">Belongs to the glycosyl hydrolase 32 family.</text>
</comment>
<dbReference type="InterPro" id="IPR023296">
    <property type="entry name" value="Glyco_hydro_beta-prop_sf"/>
</dbReference>
<dbReference type="AlphaFoldDB" id="S0NVN5"/>
<evidence type="ECO:0000256" key="2">
    <source>
        <dbReference type="ARBA" id="ARBA00009902"/>
    </source>
</evidence>
<dbReference type="STRING" id="41997.RV16_GL001917"/>
<comment type="function">
    <text evidence="9">Enables the bacterium to metabolize sucrose as a sole carbon source.</text>
</comment>
<dbReference type="PANTHER" id="PTHR43101:SF1">
    <property type="entry name" value="BETA-FRUCTOSIDASE"/>
    <property type="match status" value="1"/>
</dbReference>
<comment type="caution">
    <text evidence="12">The sequence shown here is derived from an EMBL/GenBank/DDBJ whole genome shotgun (WGS) entry which is preliminary data.</text>
</comment>
<dbReference type="HOGENOM" id="CLU_001528_7_1_9"/>
<dbReference type="InterPro" id="IPR013320">
    <property type="entry name" value="ConA-like_dom_sf"/>
</dbReference>
<name>S0NVN5_9ENTE</name>
<keyword evidence="9" id="KW-0119">Carbohydrate metabolism</keyword>
<dbReference type="SUPFAM" id="SSF49899">
    <property type="entry name" value="Concanavalin A-like lectins/glucanases"/>
    <property type="match status" value="1"/>
</dbReference>
<gene>
    <name evidence="12" type="ORF">OMQ_00714</name>
</gene>
<sequence length="498" mass="57914">MKKSKFTLDEANRFVETNKHKVNRKYRHHYHVMAPIGWINDPNGFVYFQDEYHLFFQYYPYDSQWGPMHWGHVKSKDLIHWEELPIALVPDQPYDKDGCFSGSAIEKDGKLYLMYTGHVEKENKTYQTQCIAISEDGIHFDKVAQNPVIDAKLLKGHGNIHDFRDPKVFQRENKYYSVVASKNELNHGQILLFESNDLISWSFTSILLEGDETQGIMWECPDLFYLDGKDVLIMSPIQIPKKGLSYHNVSSTVAFIGEVDWETGKFQVENYHEIDFGLDFYAPQTLEDDQHRRIMIAWMQMWHRTLPTHDLDHKWAGAMSLPRELRVKENRLVQKPISMVYTNLEYQYGFENVTVGQTPVYLRQVVHDNTYVHLVADLSQATSLDIQFAKNIHESLQLHYDVATEIFTLSREDVGYSITGTEKDVLVQRQVHVPLVNQQLVLEIFRDTSSIELFINALETMTMTFYEIEAGNDIVFSSEGNATISSIEIGQVRETVNY</sequence>
<dbReference type="SMART" id="SM00640">
    <property type="entry name" value="Glyco_32"/>
    <property type="match status" value="1"/>
</dbReference>
<dbReference type="OrthoDB" id="9759709at2"/>
<evidence type="ECO:0000256" key="3">
    <source>
        <dbReference type="ARBA" id="ARBA00012758"/>
    </source>
</evidence>
<dbReference type="PANTHER" id="PTHR43101">
    <property type="entry name" value="BETA-FRUCTOSIDASE"/>
    <property type="match status" value="1"/>
</dbReference>
<evidence type="ECO:0000256" key="5">
    <source>
        <dbReference type="ARBA" id="ARBA00022801"/>
    </source>
</evidence>
<evidence type="ECO:0000256" key="8">
    <source>
        <dbReference type="RuleBase" id="RU362110"/>
    </source>
</evidence>
<dbReference type="InterPro" id="IPR013148">
    <property type="entry name" value="Glyco_hydro_32_N"/>
</dbReference>
<dbReference type="Pfam" id="PF00251">
    <property type="entry name" value="Glyco_hydro_32N"/>
    <property type="match status" value="1"/>
</dbReference>
<dbReference type="EMBL" id="AHYT01000002">
    <property type="protein sequence ID" value="EOT30022.1"/>
    <property type="molecule type" value="Genomic_DNA"/>
</dbReference>
<accession>S0NVN5</accession>
<dbReference type="InterPro" id="IPR001362">
    <property type="entry name" value="Glyco_hydro_32"/>
</dbReference>
<evidence type="ECO:0000256" key="6">
    <source>
        <dbReference type="ARBA" id="ARBA00023295"/>
    </source>
</evidence>
<dbReference type="InterPro" id="IPR013189">
    <property type="entry name" value="Glyco_hydro_32_C"/>
</dbReference>
<comment type="pathway">
    <text evidence="1 9">Glycan biosynthesis; sucrose metabolism.</text>
</comment>
<keyword evidence="13" id="KW-1185">Reference proteome</keyword>
<protein>
    <recommendedName>
        <fullName evidence="4 8">Sucrose-6-phosphate hydrolase</fullName>
        <ecNumber evidence="3 8">3.2.1.26</ecNumber>
    </recommendedName>
    <alternativeName>
        <fullName evidence="7 9">Invertase</fullName>
    </alternativeName>
</protein>
<feature type="domain" description="Glycosyl hydrolase family 32 C-terminal" evidence="11">
    <location>
        <begin position="372"/>
        <end position="489"/>
    </location>
</feature>
<evidence type="ECO:0000259" key="11">
    <source>
        <dbReference type="Pfam" id="PF08244"/>
    </source>
</evidence>
<dbReference type="Gene3D" id="2.60.120.560">
    <property type="entry name" value="Exo-inulinase, domain 1"/>
    <property type="match status" value="1"/>
</dbReference>
<comment type="catalytic activity">
    <reaction evidence="8">
        <text>Hydrolysis of terminal non-reducing beta-D-fructofuranoside residues in beta-D-fructofuranosides.</text>
        <dbReference type="EC" id="3.2.1.26"/>
    </reaction>
</comment>
<dbReference type="EC" id="3.2.1.26" evidence="3 8"/>
<dbReference type="RefSeq" id="WP_016174520.1">
    <property type="nucleotide sequence ID" value="NZ_KE136389.1"/>
</dbReference>
<evidence type="ECO:0000313" key="13">
    <source>
        <dbReference type="Proteomes" id="UP000014136"/>
    </source>
</evidence>
<evidence type="ECO:0000256" key="4">
    <source>
        <dbReference type="ARBA" id="ARBA00019623"/>
    </source>
</evidence>
<comment type="subcellular location">
    <subcellularLocation>
        <location evidence="9">Cytoplasm</location>
    </subcellularLocation>
</comment>
<dbReference type="InterPro" id="IPR006232">
    <property type="entry name" value="Suc6P_hydrolase"/>
</dbReference>
<dbReference type="GO" id="GO:0005985">
    <property type="term" value="P:sucrose metabolic process"/>
    <property type="evidence" value="ECO:0007669"/>
    <property type="project" value="UniProtKB-UniPathway"/>
</dbReference>
<keyword evidence="6 8" id="KW-0326">Glycosidase</keyword>
<dbReference type="NCBIfam" id="TIGR01322">
    <property type="entry name" value="scrB_fam"/>
    <property type="match status" value="1"/>
</dbReference>
<organism evidence="12 13">
    <name type="scientific">Enterococcus saccharolyticus subsp. saccharolyticus ATCC 43076</name>
    <dbReference type="NCBI Taxonomy" id="1139996"/>
    <lineage>
        <taxon>Bacteria</taxon>
        <taxon>Bacillati</taxon>
        <taxon>Bacillota</taxon>
        <taxon>Bacilli</taxon>
        <taxon>Lactobacillales</taxon>
        <taxon>Enterococcaceae</taxon>
        <taxon>Enterococcus</taxon>
    </lineage>
</organism>
<keyword evidence="5 8" id="KW-0378">Hydrolase</keyword>
<dbReference type="GO" id="GO:0005737">
    <property type="term" value="C:cytoplasm"/>
    <property type="evidence" value="ECO:0007669"/>
    <property type="project" value="UniProtKB-SubCell"/>
</dbReference>
<proteinExistence type="inferred from homology"/>
<evidence type="ECO:0000259" key="10">
    <source>
        <dbReference type="Pfam" id="PF00251"/>
    </source>
</evidence>
<evidence type="ECO:0000313" key="12">
    <source>
        <dbReference type="EMBL" id="EOT30022.1"/>
    </source>
</evidence>
<evidence type="ECO:0000256" key="7">
    <source>
        <dbReference type="ARBA" id="ARBA00033367"/>
    </source>
</evidence>